<dbReference type="Proteomes" id="UP000245412">
    <property type="component" value="Unassembled WGS sequence"/>
</dbReference>
<dbReference type="SMART" id="SM00267">
    <property type="entry name" value="GGDEF"/>
    <property type="match status" value="1"/>
</dbReference>
<evidence type="ECO:0000259" key="3">
    <source>
        <dbReference type="PROSITE" id="PS50887"/>
    </source>
</evidence>
<organism evidence="4 5">
    <name type="scientific">Murimonas intestini</name>
    <dbReference type="NCBI Taxonomy" id="1337051"/>
    <lineage>
        <taxon>Bacteria</taxon>
        <taxon>Bacillati</taxon>
        <taxon>Bacillota</taxon>
        <taxon>Clostridia</taxon>
        <taxon>Lachnospirales</taxon>
        <taxon>Lachnospiraceae</taxon>
        <taxon>Murimonas</taxon>
    </lineage>
</organism>
<accession>A0AB73T153</accession>
<proteinExistence type="predicted"/>
<dbReference type="Pfam" id="PF00990">
    <property type="entry name" value="GGDEF"/>
    <property type="match status" value="1"/>
</dbReference>
<feature type="transmembrane region" description="Helical" evidence="1">
    <location>
        <begin position="6"/>
        <end position="23"/>
    </location>
</feature>
<dbReference type="SUPFAM" id="SSF141868">
    <property type="entry name" value="EAL domain-like"/>
    <property type="match status" value="1"/>
</dbReference>
<dbReference type="PANTHER" id="PTHR33121:SF79">
    <property type="entry name" value="CYCLIC DI-GMP PHOSPHODIESTERASE PDED-RELATED"/>
    <property type="match status" value="1"/>
</dbReference>
<dbReference type="InterPro" id="IPR035919">
    <property type="entry name" value="EAL_sf"/>
</dbReference>
<sequence length="640" mass="72424">MTWNIAPELISLVILGIIWIYSRKGSHLPSLKNRMFQGCLMVTFCAMLSNVLSTLMIYNTDTVPLLLTWIVTQIYFILTPLMGMAYFLYTVSVIYADSPSLKKIIWTGITPGCLYAVMVLLNPVTRNIFDLTEANGYTRGHLIFVTYLIFYAYCVASIIVTLCNHKKIEKEIYRILAAFPLLAVLVIIIQQIYSDIILSGSAATCALLIIYLHLQNKQISMDYLTNLPNRQELLNMLHLLTNKYPVRGFTLLVVSLRDFRQVNNACGQQSGDAFLKSVGHFLSTIGPAGNVYRFSGDEFALLFTQENSDELDSCVSAIRERMALPWQINDYRFLIRAVMGIIRSADCDGSIENTIGGIEYAVSQAKSGKYGRVCYCDKEMLEKRERKHKVIRILKDKLADKSFEMYYQPIYSIETGKFQYAESLMRINDTPIGPIYPSEFIPVAEETGLIIEITYVILDKVCKFINRLRDLGIQIDSIHVNFSAIQFSQQDLSKKVLEIIESNNTPMPAVKIEFTESTLAENPTVVAEFAEEMKSYGIMMGLDDFGTGYSNIATVINIPFGTLKLDRSLVQASIKNPTSALAVKNLVRAFKDLNMKVVAEGVETEEQRQLVEEFGVDQIQGFYYSKPLSETEMAEFMRNH</sequence>
<dbReference type="CDD" id="cd01948">
    <property type="entry name" value="EAL"/>
    <property type="match status" value="1"/>
</dbReference>
<evidence type="ECO:0000259" key="2">
    <source>
        <dbReference type="PROSITE" id="PS50883"/>
    </source>
</evidence>
<protein>
    <submittedName>
        <fullName evidence="4">Diguanylate cyclase (GGDEF)-like protein</fullName>
    </submittedName>
</protein>
<evidence type="ECO:0000313" key="4">
    <source>
        <dbReference type="EMBL" id="PWJ73779.1"/>
    </source>
</evidence>
<feature type="transmembrane region" description="Helical" evidence="1">
    <location>
        <begin position="35"/>
        <end position="58"/>
    </location>
</feature>
<dbReference type="AlphaFoldDB" id="A0AB73T153"/>
<dbReference type="PROSITE" id="PS50887">
    <property type="entry name" value="GGDEF"/>
    <property type="match status" value="1"/>
</dbReference>
<feature type="domain" description="GGDEF" evidence="3">
    <location>
        <begin position="247"/>
        <end position="378"/>
    </location>
</feature>
<name>A0AB73T153_9FIRM</name>
<keyword evidence="1" id="KW-1133">Transmembrane helix</keyword>
<gene>
    <name evidence="4" type="ORF">C7383_111111</name>
</gene>
<feature type="transmembrane region" description="Helical" evidence="1">
    <location>
        <begin position="172"/>
        <end position="190"/>
    </location>
</feature>
<dbReference type="InterPro" id="IPR000160">
    <property type="entry name" value="GGDEF_dom"/>
</dbReference>
<dbReference type="InterPro" id="IPR043128">
    <property type="entry name" value="Rev_trsase/Diguanyl_cyclase"/>
</dbReference>
<dbReference type="CDD" id="cd01949">
    <property type="entry name" value="GGDEF"/>
    <property type="match status" value="1"/>
</dbReference>
<keyword evidence="1" id="KW-0812">Transmembrane</keyword>
<dbReference type="PANTHER" id="PTHR33121">
    <property type="entry name" value="CYCLIC DI-GMP PHOSPHODIESTERASE PDEF"/>
    <property type="match status" value="1"/>
</dbReference>
<feature type="transmembrane region" description="Helical" evidence="1">
    <location>
        <begin position="104"/>
        <end position="121"/>
    </location>
</feature>
<dbReference type="PROSITE" id="PS50883">
    <property type="entry name" value="EAL"/>
    <property type="match status" value="1"/>
</dbReference>
<keyword evidence="5" id="KW-1185">Reference proteome</keyword>
<keyword evidence="1" id="KW-0472">Membrane</keyword>
<feature type="transmembrane region" description="Helical" evidence="1">
    <location>
        <begin position="141"/>
        <end position="160"/>
    </location>
</feature>
<dbReference type="GO" id="GO:0071111">
    <property type="term" value="F:cyclic-guanylate-specific phosphodiesterase activity"/>
    <property type="evidence" value="ECO:0007669"/>
    <property type="project" value="InterPro"/>
</dbReference>
<dbReference type="Gene3D" id="3.20.20.450">
    <property type="entry name" value="EAL domain"/>
    <property type="match status" value="1"/>
</dbReference>
<evidence type="ECO:0000313" key="5">
    <source>
        <dbReference type="Proteomes" id="UP000245412"/>
    </source>
</evidence>
<dbReference type="Pfam" id="PF00563">
    <property type="entry name" value="EAL"/>
    <property type="match status" value="1"/>
</dbReference>
<dbReference type="SMART" id="SM00052">
    <property type="entry name" value="EAL"/>
    <property type="match status" value="1"/>
</dbReference>
<dbReference type="RefSeq" id="WP_109747574.1">
    <property type="nucleotide sequence ID" value="NZ_JANKBI010000011.1"/>
</dbReference>
<dbReference type="SUPFAM" id="SSF55073">
    <property type="entry name" value="Nucleotide cyclase"/>
    <property type="match status" value="1"/>
</dbReference>
<reference evidence="4 5" key="1">
    <citation type="submission" date="2018-05" db="EMBL/GenBank/DDBJ databases">
        <authorList>
            <person name="Goeker M."/>
            <person name="Huntemann M."/>
            <person name="Clum A."/>
            <person name="Pillay M."/>
            <person name="Palaniappan K."/>
            <person name="Varghese N."/>
            <person name="Mikhailova N."/>
            <person name="Stamatis D."/>
            <person name="Reddy T."/>
            <person name="Daum C."/>
            <person name="Shapiro N."/>
            <person name="Ivanova N."/>
            <person name="Kyrpides N."/>
            <person name="Woyke T."/>
        </authorList>
    </citation>
    <scope>NUCLEOTIDE SEQUENCE [LARGE SCALE GENOMIC DNA]</scope>
    <source>
        <strain evidence="4 5">DSM 26524</strain>
    </source>
</reference>
<feature type="transmembrane region" description="Helical" evidence="1">
    <location>
        <begin position="70"/>
        <end position="92"/>
    </location>
</feature>
<dbReference type="EMBL" id="QGGY01000011">
    <property type="protein sequence ID" value="PWJ73779.1"/>
    <property type="molecule type" value="Genomic_DNA"/>
</dbReference>
<evidence type="ECO:0000256" key="1">
    <source>
        <dbReference type="SAM" id="Phobius"/>
    </source>
</evidence>
<dbReference type="NCBIfam" id="TIGR00254">
    <property type="entry name" value="GGDEF"/>
    <property type="match status" value="1"/>
</dbReference>
<dbReference type="InterPro" id="IPR001633">
    <property type="entry name" value="EAL_dom"/>
</dbReference>
<dbReference type="InterPro" id="IPR050706">
    <property type="entry name" value="Cyclic-di-GMP_PDE-like"/>
</dbReference>
<dbReference type="Gene3D" id="3.30.70.270">
    <property type="match status" value="1"/>
</dbReference>
<dbReference type="InterPro" id="IPR029787">
    <property type="entry name" value="Nucleotide_cyclase"/>
</dbReference>
<comment type="caution">
    <text evidence="4">The sequence shown here is derived from an EMBL/GenBank/DDBJ whole genome shotgun (WGS) entry which is preliminary data.</text>
</comment>
<feature type="domain" description="EAL" evidence="2">
    <location>
        <begin position="387"/>
        <end position="640"/>
    </location>
</feature>